<dbReference type="STRING" id="1194090.SAMN05443144_10766"/>
<evidence type="ECO:0000256" key="3">
    <source>
        <dbReference type="ARBA" id="ARBA00022475"/>
    </source>
</evidence>
<dbReference type="GO" id="GO:0015031">
    <property type="term" value="P:protein transport"/>
    <property type="evidence" value="ECO:0007669"/>
    <property type="project" value="UniProtKB-KW"/>
</dbReference>
<reference evidence="9 10" key="1">
    <citation type="submission" date="2016-11" db="EMBL/GenBank/DDBJ databases">
        <authorList>
            <person name="Jaros S."/>
            <person name="Januszkiewicz K."/>
            <person name="Wedrychowicz H."/>
        </authorList>
    </citation>
    <scope>NUCLEOTIDE SEQUENCE [LARGE SCALE GENOMIC DNA]</scope>
    <source>
        <strain evidence="9 10">DSM 21986</strain>
    </source>
</reference>
<dbReference type="PANTHER" id="PTHR30558:SF7">
    <property type="entry name" value="TOL-PAL SYSTEM PROTEIN TOLR"/>
    <property type="match status" value="1"/>
</dbReference>
<keyword evidence="6 8" id="KW-0472">Membrane</keyword>
<dbReference type="Gene3D" id="3.30.420.270">
    <property type="match status" value="1"/>
</dbReference>
<comment type="subcellular location">
    <subcellularLocation>
        <location evidence="1">Cell membrane</location>
        <topology evidence="1">Single-pass membrane protein</topology>
    </subcellularLocation>
    <subcellularLocation>
        <location evidence="7">Cell membrane</location>
        <topology evidence="7">Single-pass type II membrane protein</topology>
    </subcellularLocation>
</comment>
<evidence type="ECO:0000256" key="2">
    <source>
        <dbReference type="ARBA" id="ARBA00005811"/>
    </source>
</evidence>
<dbReference type="Proteomes" id="UP000184041">
    <property type="component" value="Unassembled WGS sequence"/>
</dbReference>
<comment type="similarity">
    <text evidence="2 7">Belongs to the ExbD/TolR family.</text>
</comment>
<dbReference type="InterPro" id="IPR003400">
    <property type="entry name" value="ExbD"/>
</dbReference>
<dbReference type="Pfam" id="PF02472">
    <property type="entry name" value="ExbD"/>
    <property type="match status" value="1"/>
</dbReference>
<organism evidence="9 10">
    <name type="scientific">Fodinibius roseus</name>
    <dbReference type="NCBI Taxonomy" id="1194090"/>
    <lineage>
        <taxon>Bacteria</taxon>
        <taxon>Pseudomonadati</taxon>
        <taxon>Balneolota</taxon>
        <taxon>Balneolia</taxon>
        <taxon>Balneolales</taxon>
        <taxon>Balneolaceae</taxon>
        <taxon>Fodinibius</taxon>
    </lineage>
</organism>
<proteinExistence type="inferred from homology"/>
<feature type="transmembrane region" description="Helical" evidence="8">
    <location>
        <begin position="20"/>
        <end position="39"/>
    </location>
</feature>
<accession>A0A1M5AHF2</accession>
<dbReference type="GO" id="GO:0005886">
    <property type="term" value="C:plasma membrane"/>
    <property type="evidence" value="ECO:0007669"/>
    <property type="project" value="UniProtKB-SubCell"/>
</dbReference>
<keyword evidence="4 7" id="KW-0812">Transmembrane</keyword>
<evidence type="ECO:0000313" key="9">
    <source>
        <dbReference type="EMBL" id="SHF29565.1"/>
    </source>
</evidence>
<keyword evidence="5 8" id="KW-1133">Transmembrane helix</keyword>
<keyword evidence="7" id="KW-0813">Transport</keyword>
<dbReference type="AlphaFoldDB" id="A0A1M5AHF2"/>
<keyword evidence="3" id="KW-1003">Cell membrane</keyword>
<evidence type="ECO:0000256" key="7">
    <source>
        <dbReference type="RuleBase" id="RU003879"/>
    </source>
</evidence>
<keyword evidence="7" id="KW-0653">Protein transport</keyword>
<sequence>MDFREDENKMEPLTLFSQSSLTDIVLLLLIFFLLTSSFVTNFGIKVNIPEAETGAQTDSQFINVAVTKEGEFFVNGELTGKGMLASALQEAKNENPEGTLVLRADKDAIVDNAVRVMNVAKALQLNIVMATEQNSQ</sequence>
<evidence type="ECO:0000256" key="5">
    <source>
        <dbReference type="ARBA" id="ARBA00022989"/>
    </source>
</evidence>
<gene>
    <name evidence="9" type="ORF">SAMN05443144_10766</name>
</gene>
<dbReference type="GO" id="GO:0022857">
    <property type="term" value="F:transmembrane transporter activity"/>
    <property type="evidence" value="ECO:0007669"/>
    <property type="project" value="InterPro"/>
</dbReference>
<evidence type="ECO:0000256" key="1">
    <source>
        <dbReference type="ARBA" id="ARBA00004162"/>
    </source>
</evidence>
<evidence type="ECO:0000256" key="4">
    <source>
        <dbReference type="ARBA" id="ARBA00022692"/>
    </source>
</evidence>
<dbReference type="EMBL" id="FQUS01000007">
    <property type="protein sequence ID" value="SHF29565.1"/>
    <property type="molecule type" value="Genomic_DNA"/>
</dbReference>
<evidence type="ECO:0000313" key="10">
    <source>
        <dbReference type="Proteomes" id="UP000184041"/>
    </source>
</evidence>
<protein>
    <submittedName>
        <fullName evidence="9">Outer membrane transport energization protein ExbD</fullName>
    </submittedName>
</protein>
<keyword evidence="10" id="KW-1185">Reference proteome</keyword>
<dbReference type="PANTHER" id="PTHR30558">
    <property type="entry name" value="EXBD MEMBRANE COMPONENT OF PMF-DRIVEN MACROMOLECULE IMPORT SYSTEM"/>
    <property type="match status" value="1"/>
</dbReference>
<evidence type="ECO:0000256" key="8">
    <source>
        <dbReference type="SAM" id="Phobius"/>
    </source>
</evidence>
<evidence type="ECO:0000256" key="6">
    <source>
        <dbReference type="ARBA" id="ARBA00023136"/>
    </source>
</evidence>
<dbReference type="OrthoDB" id="1524898at2"/>
<name>A0A1M5AHF2_9BACT</name>
<dbReference type="RefSeq" id="WP_084088127.1">
    <property type="nucleotide sequence ID" value="NZ_FQUS01000007.1"/>
</dbReference>